<dbReference type="InterPro" id="IPR014912">
    <property type="entry name" value="Sep15_SelM_dom"/>
</dbReference>
<dbReference type="Proteomes" id="UP000012073">
    <property type="component" value="Unassembled WGS sequence"/>
</dbReference>
<protein>
    <recommendedName>
        <fullName evidence="3">Selenoprotein F/M domain-containing protein</fullName>
    </recommendedName>
</protein>
<accession>R7QQH5</accession>
<keyword evidence="2" id="KW-0732">Signal</keyword>
<name>R7QQH5_CHOCR</name>
<evidence type="ECO:0000313" key="5">
    <source>
        <dbReference type="Proteomes" id="UP000012073"/>
    </source>
</evidence>
<dbReference type="KEGG" id="ccp:CHC_T00006783001"/>
<dbReference type="SUPFAM" id="SSF52833">
    <property type="entry name" value="Thioredoxin-like"/>
    <property type="match status" value="1"/>
</dbReference>
<organism evidence="4 5">
    <name type="scientific">Chondrus crispus</name>
    <name type="common">Carrageen Irish moss</name>
    <name type="synonym">Polymorpha crispa</name>
    <dbReference type="NCBI Taxonomy" id="2769"/>
    <lineage>
        <taxon>Eukaryota</taxon>
        <taxon>Rhodophyta</taxon>
        <taxon>Florideophyceae</taxon>
        <taxon>Rhodymeniophycidae</taxon>
        <taxon>Gigartinales</taxon>
        <taxon>Gigartinaceae</taxon>
        <taxon>Chondrus</taxon>
    </lineage>
</organism>
<feature type="domain" description="Selenoprotein F/M" evidence="3">
    <location>
        <begin position="81"/>
        <end position="147"/>
    </location>
</feature>
<dbReference type="GeneID" id="17317715"/>
<proteinExistence type="inferred from homology"/>
<dbReference type="Gramene" id="CDF39741">
    <property type="protein sequence ID" value="CDF39741"/>
    <property type="gene ID" value="CHC_T00006783001"/>
</dbReference>
<keyword evidence="5" id="KW-1185">Reference proteome</keyword>
<sequence>MTLRITRGITSLPKRVRVIAVTFLALMALLTLMSDGGPRETDATPESLKSASAGEHAVDDVPLAPKSRLDLGASEEGKTATIVTCPRCRLNSLPLVKKFVYHHAKLFEPRLKVDFILGEDPVLHLYDHGKEVEEVPLAKFDWKQIMRKLVEFGIKPIDVTEDVREALEMQDE</sequence>
<dbReference type="Gene3D" id="3.40.30.50">
    <property type="entry name" value="Sep15/SelM thioredoxin-like domain, active-site redox motif"/>
    <property type="match status" value="1"/>
</dbReference>
<dbReference type="InterPro" id="IPR038219">
    <property type="entry name" value="Sep15/SelM_sf"/>
</dbReference>
<dbReference type="Pfam" id="PF08806">
    <property type="entry name" value="Sep15_SelM"/>
    <property type="match status" value="1"/>
</dbReference>
<feature type="signal peptide" evidence="2">
    <location>
        <begin position="1"/>
        <end position="36"/>
    </location>
</feature>
<dbReference type="EMBL" id="HG002070">
    <property type="protein sequence ID" value="CDF39741.1"/>
    <property type="molecule type" value="Genomic_DNA"/>
</dbReference>
<comment type="similarity">
    <text evidence="1">Belongs to the selenoprotein M/F family.</text>
</comment>
<feature type="chain" id="PRO_5004454815" description="Selenoprotein F/M domain-containing protein" evidence="2">
    <location>
        <begin position="37"/>
        <end position="172"/>
    </location>
</feature>
<evidence type="ECO:0000313" key="4">
    <source>
        <dbReference type="EMBL" id="CDF39741.1"/>
    </source>
</evidence>
<dbReference type="RefSeq" id="XP_005710035.1">
    <property type="nucleotide sequence ID" value="XM_005709978.1"/>
</dbReference>
<evidence type="ECO:0000256" key="2">
    <source>
        <dbReference type="SAM" id="SignalP"/>
    </source>
</evidence>
<dbReference type="AlphaFoldDB" id="R7QQH5"/>
<reference evidence="5" key="1">
    <citation type="journal article" date="2013" name="Proc. Natl. Acad. Sci. U.S.A.">
        <title>Genome structure and metabolic features in the red seaweed Chondrus crispus shed light on evolution of the Archaeplastida.</title>
        <authorList>
            <person name="Collen J."/>
            <person name="Porcel B."/>
            <person name="Carre W."/>
            <person name="Ball S.G."/>
            <person name="Chaparro C."/>
            <person name="Tonon T."/>
            <person name="Barbeyron T."/>
            <person name="Michel G."/>
            <person name="Noel B."/>
            <person name="Valentin K."/>
            <person name="Elias M."/>
            <person name="Artiguenave F."/>
            <person name="Arun A."/>
            <person name="Aury J.M."/>
            <person name="Barbosa-Neto J.F."/>
            <person name="Bothwell J.H."/>
            <person name="Bouget F.Y."/>
            <person name="Brillet L."/>
            <person name="Cabello-Hurtado F."/>
            <person name="Capella-Gutierrez S."/>
            <person name="Charrier B."/>
            <person name="Cladiere L."/>
            <person name="Cock J.M."/>
            <person name="Coelho S.M."/>
            <person name="Colleoni C."/>
            <person name="Czjzek M."/>
            <person name="Da Silva C."/>
            <person name="Delage L."/>
            <person name="Denoeud F."/>
            <person name="Deschamps P."/>
            <person name="Dittami S.M."/>
            <person name="Gabaldon T."/>
            <person name="Gachon C.M."/>
            <person name="Groisillier A."/>
            <person name="Herve C."/>
            <person name="Jabbari K."/>
            <person name="Katinka M."/>
            <person name="Kloareg B."/>
            <person name="Kowalczyk N."/>
            <person name="Labadie K."/>
            <person name="Leblanc C."/>
            <person name="Lopez P.J."/>
            <person name="McLachlan D.H."/>
            <person name="Meslet-Cladiere L."/>
            <person name="Moustafa A."/>
            <person name="Nehr Z."/>
            <person name="Nyvall Collen P."/>
            <person name="Panaud O."/>
            <person name="Partensky F."/>
            <person name="Poulain J."/>
            <person name="Rensing S.A."/>
            <person name="Rousvoal S."/>
            <person name="Samson G."/>
            <person name="Symeonidi A."/>
            <person name="Weissenbach J."/>
            <person name="Zambounis A."/>
            <person name="Wincker P."/>
            <person name="Boyen C."/>
        </authorList>
    </citation>
    <scope>NUCLEOTIDE SEQUENCE [LARGE SCALE GENOMIC DNA]</scope>
    <source>
        <strain evidence="5">cv. Stackhouse</strain>
    </source>
</reference>
<dbReference type="OrthoDB" id="25165at2759"/>
<evidence type="ECO:0000259" key="3">
    <source>
        <dbReference type="Pfam" id="PF08806"/>
    </source>
</evidence>
<dbReference type="InterPro" id="IPR036249">
    <property type="entry name" value="Thioredoxin-like_sf"/>
</dbReference>
<evidence type="ECO:0000256" key="1">
    <source>
        <dbReference type="ARBA" id="ARBA00005742"/>
    </source>
</evidence>
<gene>
    <name evidence="4" type="ORF">CHC_T00006783001</name>
</gene>